<keyword evidence="2" id="KW-1185">Reference proteome</keyword>
<comment type="caution">
    <text evidence="1">The sequence shown here is derived from an EMBL/GenBank/DDBJ whole genome shotgun (WGS) entry which is preliminary data.</text>
</comment>
<evidence type="ECO:0000313" key="2">
    <source>
        <dbReference type="Proteomes" id="UP001165962"/>
    </source>
</evidence>
<dbReference type="EMBL" id="JAAOIW010000045">
    <property type="protein sequence ID" value="NHN35581.1"/>
    <property type="molecule type" value="Genomic_DNA"/>
</dbReference>
<protein>
    <submittedName>
        <fullName evidence="1">RepB family plasmid replication initiator protein</fullName>
    </submittedName>
</protein>
<dbReference type="Pfam" id="PF10134">
    <property type="entry name" value="RPA"/>
    <property type="match status" value="1"/>
</dbReference>
<accession>A0ABX0JJN9</accession>
<dbReference type="RefSeq" id="WP_166158704.1">
    <property type="nucleotide sequence ID" value="NZ_JAAOIW010000045.1"/>
</dbReference>
<evidence type="ECO:0000313" key="1">
    <source>
        <dbReference type="EMBL" id="NHN35581.1"/>
    </source>
</evidence>
<proteinExistence type="predicted"/>
<name>A0ABX0JJN9_9BACL</name>
<dbReference type="Proteomes" id="UP001165962">
    <property type="component" value="Unassembled WGS sequence"/>
</dbReference>
<dbReference type="InterPro" id="IPR018777">
    <property type="entry name" value="Replication_initiator_prot_A"/>
</dbReference>
<organism evidence="1 2">
    <name type="scientific">Paenibacillus agricola</name>
    <dbReference type="NCBI Taxonomy" id="2716264"/>
    <lineage>
        <taxon>Bacteria</taxon>
        <taxon>Bacillati</taxon>
        <taxon>Bacillota</taxon>
        <taxon>Bacilli</taxon>
        <taxon>Bacillales</taxon>
        <taxon>Paenibacillaceae</taxon>
        <taxon>Paenibacillus</taxon>
    </lineage>
</organism>
<reference evidence="1" key="1">
    <citation type="submission" date="2020-03" db="EMBL/GenBank/DDBJ databases">
        <title>Draft sequencing of Paenibacilllus sp. S3N08.</title>
        <authorList>
            <person name="Kim D.-U."/>
        </authorList>
    </citation>
    <scope>NUCLEOTIDE SEQUENCE</scope>
    <source>
        <strain evidence="1">S3N08</strain>
    </source>
</reference>
<gene>
    <name evidence="1" type="ORF">G9U52_38515</name>
</gene>
<sequence>MGQFDHIESILELLAKEYQANRHLDALKAAALQQETIERLGATLNRQVQAKTLFMYANEQGDSLKSLMLMPSLSAGEKSLLQIKIDILEQSLRVKSSDYMKELVAINTNIAQHALFSANPKSVAAETTSIKGVRSVIIKSKNGVVLNIYDARTMGAVQSLWMKNAEGNSPVVRLKYTDILNELGLTDGSSNYNRVQQSLLRLWETEVTLTQYQRSKNSGYEQIAFTRLIDSIVFERQVGSSGHFKREFEIRLPDWLIQANRKGDMFDISLLLMNDLKSYLAQGLYWLISSYTDSQQVTIELSVLAGHFHFLDEDGKPTMPAFKIVERISQACEELKQIGFIDHYKYQGKASGLKGRALEVTKNHMFTNLPTPIDMENPKQLELELFEE</sequence>